<dbReference type="AlphaFoldDB" id="A0A0N4ZJR1"/>
<dbReference type="Proteomes" id="UP000038045">
    <property type="component" value="Unplaced"/>
</dbReference>
<feature type="compositionally biased region" description="Polar residues" evidence="1">
    <location>
        <begin position="208"/>
        <end position="223"/>
    </location>
</feature>
<evidence type="ECO:0000256" key="1">
    <source>
        <dbReference type="SAM" id="MobiDB-lite"/>
    </source>
</evidence>
<dbReference type="STRING" id="131310.A0A0N4ZJR1"/>
<feature type="region of interest" description="Disordered" evidence="1">
    <location>
        <begin position="89"/>
        <end position="121"/>
    </location>
</feature>
<evidence type="ECO:0000313" key="3">
    <source>
        <dbReference type="WBParaSite" id="PTRK_0000829300.1"/>
    </source>
</evidence>
<proteinExistence type="predicted"/>
<dbReference type="WBParaSite" id="PTRK_0000829300.1">
    <property type="protein sequence ID" value="PTRK_0000829300.1"/>
    <property type="gene ID" value="PTRK_0000829300"/>
</dbReference>
<evidence type="ECO:0000313" key="2">
    <source>
        <dbReference type="Proteomes" id="UP000038045"/>
    </source>
</evidence>
<feature type="compositionally biased region" description="Polar residues" evidence="1">
    <location>
        <begin position="231"/>
        <end position="253"/>
    </location>
</feature>
<protein>
    <submittedName>
        <fullName evidence="3">DH domain-containing protein</fullName>
    </submittedName>
</protein>
<keyword evidence="2" id="KW-1185">Reference proteome</keyword>
<feature type="compositionally biased region" description="Polar residues" evidence="1">
    <location>
        <begin position="1"/>
        <end position="19"/>
    </location>
</feature>
<accession>A0A0N4ZJR1</accession>
<feature type="region of interest" description="Disordered" evidence="1">
    <location>
        <begin position="1"/>
        <end position="34"/>
    </location>
</feature>
<name>A0A0N4ZJR1_PARTI</name>
<organism evidence="2 3">
    <name type="scientific">Parastrongyloides trichosuri</name>
    <name type="common">Possum-specific nematode worm</name>
    <dbReference type="NCBI Taxonomy" id="131310"/>
    <lineage>
        <taxon>Eukaryota</taxon>
        <taxon>Metazoa</taxon>
        <taxon>Ecdysozoa</taxon>
        <taxon>Nematoda</taxon>
        <taxon>Chromadorea</taxon>
        <taxon>Rhabditida</taxon>
        <taxon>Tylenchina</taxon>
        <taxon>Panagrolaimomorpha</taxon>
        <taxon>Strongyloidoidea</taxon>
        <taxon>Strongyloididae</taxon>
        <taxon>Parastrongyloides</taxon>
    </lineage>
</organism>
<sequence length="318" mass="35946">MKEQFPNNTYEKENGSLTDYDNGDSDADDTLMTSSNITNSDLQLSSMSSSASNNSQNISSLYYLNFYKKPKKSYRILSATETQETMNKVKSLMKNGPKKRSKSKPTTSGGRNSFFGKNDNNTKKEVRLGRSITYHNSFNSSTSIVVDIKKGLKRFDISSINSPSLLTNLLNYQYSTNMGTKDYINKYWGTPTTTVRRPSLMVDDDAFSNPSTGNRDSTISSTSEDIENGHRNSVLTTTSGYYSDRSQIPSTSREPSFVIDSSIKHYLNSRPLLRIENSISHKKIQDLFKQQSVPKKFCIIIELLETERSYLNDLEDIL</sequence>
<feature type="region of interest" description="Disordered" evidence="1">
    <location>
        <begin position="202"/>
        <end position="253"/>
    </location>
</feature>
<reference evidence="3" key="1">
    <citation type="submission" date="2017-02" db="UniProtKB">
        <authorList>
            <consortium name="WormBaseParasite"/>
        </authorList>
    </citation>
    <scope>IDENTIFICATION</scope>
</reference>